<feature type="region of interest" description="Disordered" evidence="7">
    <location>
        <begin position="352"/>
        <end position="371"/>
    </location>
</feature>
<dbReference type="InterPro" id="IPR051406">
    <property type="entry name" value="PLD_domain"/>
</dbReference>
<dbReference type="RefSeq" id="WP_408168911.1">
    <property type="nucleotide sequence ID" value="NZ_JAQQFR010000010.1"/>
</dbReference>
<evidence type="ECO:0000256" key="2">
    <source>
        <dbReference type="ARBA" id="ARBA00008664"/>
    </source>
</evidence>
<evidence type="ECO:0000256" key="5">
    <source>
        <dbReference type="ARBA" id="ARBA00022963"/>
    </source>
</evidence>
<dbReference type="InterPro" id="IPR001736">
    <property type="entry name" value="PLipase_D/transphosphatidylase"/>
</dbReference>
<reference evidence="9 10" key="1">
    <citation type="journal article" date="2024" name="Chem. Sci.">
        <title>Discovery of megapolipeptins by genome mining of a Burkholderiales bacteria collection.</title>
        <authorList>
            <person name="Paulo B.S."/>
            <person name="Recchia M.J.J."/>
            <person name="Lee S."/>
            <person name="Fergusson C.H."/>
            <person name="Romanowski S.B."/>
            <person name="Hernandez A."/>
            <person name="Krull N."/>
            <person name="Liu D.Y."/>
            <person name="Cavanagh H."/>
            <person name="Bos A."/>
            <person name="Gray C.A."/>
            <person name="Murphy B.T."/>
            <person name="Linington R.G."/>
            <person name="Eustaquio A.S."/>
        </authorList>
    </citation>
    <scope>NUCLEOTIDE SEQUENCE [LARGE SCALE GENOMIC DNA]</scope>
    <source>
        <strain evidence="9 10">RL21-008-BIB-B</strain>
    </source>
</reference>
<comment type="similarity">
    <text evidence="2">Belongs to the phospholipase D family.</text>
</comment>
<dbReference type="PANTHER" id="PTHR43856:SF1">
    <property type="entry name" value="MITOCHONDRIAL CARDIOLIPIN HYDROLASE"/>
    <property type="match status" value="1"/>
</dbReference>
<evidence type="ECO:0000313" key="10">
    <source>
        <dbReference type="Proteomes" id="UP001629214"/>
    </source>
</evidence>
<proteinExistence type="inferred from homology"/>
<accession>A0ABW8ZBB8</accession>
<evidence type="ECO:0000256" key="4">
    <source>
        <dbReference type="ARBA" id="ARBA00022801"/>
    </source>
</evidence>
<evidence type="ECO:0000313" key="9">
    <source>
        <dbReference type="EMBL" id="MFL9879815.1"/>
    </source>
</evidence>
<name>A0ABW8ZBB8_9BURK</name>
<protein>
    <recommendedName>
        <fullName evidence="3">phospholipase D</fullName>
        <ecNumber evidence="3">3.1.4.4</ecNumber>
    </recommendedName>
</protein>
<dbReference type="PROSITE" id="PS50035">
    <property type="entry name" value="PLD"/>
    <property type="match status" value="1"/>
</dbReference>
<dbReference type="EC" id="3.1.4.4" evidence="3"/>
<dbReference type="Pfam" id="PF13091">
    <property type="entry name" value="PLDc_2"/>
    <property type="match status" value="2"/>
</dbReference>
<evidence type="ECO:0000256" key="6">
    <source>
        <dbReference type="ARBA" id="ARBA00023098"/>
    </source>
</evidence>
<keyword evidence="5" id="KW-0442">Lipid degradation</keyword>
<evidence type="ECO:0000256" key="1">
    <source>
        <dbReference type="ARBA" id="ARBA00000798"/>
    </source>
</evidence>
<dbReference type="SUPFAM" id="SSF56024">
    <property type="entry name" value="Phospholipase D/nuclease"/>
    <property type="match status" value="2"/>
</dbReference>
<keyword evidence="4" id="KW-0378">Hydrolase</keyword>
<dbReference type="Proteomes" id="UP001629214">
    <property type="component" value="Unassembled WGS sequence"/>
</dbReference>
<comment type="catalytic activity">
    <reaction evidence="1">
        <text>a 1,2-diacyl-sn-glycero-3-phosphocholine + H2O = a 1,2-diacyl-sn-glycero-3-phosphate + choline + H(+)</text>
        <dbReference type="Rhea" id="RHEA:14445"/>
        <dbReference type="ChEBI" id="CHEBI:15354"/>
        <dbReference type="ChEBI" id="CHEBI:15377"/>
        <dbReference type="ChEBI" id="CHEBI:15378"/>
        <dbReference type="ChEBI" id="CHEBI:57643"/>
        <dbReference type="ChEBI" id="CHEBI:58608"/>
        <dbReference type="EC" id="3.1.4.4"/>
    </reaction>
</comment>
<organism evidence="9 10">
    <name type="scientific">Herbaspirillum rhizosphaerae</name>
    <dbReference type="NCBI Taxonomy" id="346179"/>
    <lineage>
        <taxon>Bacteria</taxon>
        <taxon>Pseudomonadati</taxon>
        <taxon>Pseudomonadota</taxon>
        <taxon>Betaproteobacteria</taxon>
        <taxon>Burkholderiales</taxon>
        <taxon>Oxalobacteraceae</taxon>
        <taxon>Herbaspirillum</taxon>
    </lineage>
</organism>
<dbReference type="EMBL" id="JAQQFR010000010">
    <property type="protein sequence ID" value="MFL9879815.1"/>
    <property type="molecule type" value="Genomic_DNA"/>
</dbReference>
<dbReference type="InterPro" id="IPR025202">
    <property type="entry name" value="PLD-like_dom"/>
</dbReference>
<feature type="domain" description="PLD phosphodiesterase" evidence="8">
    <location>
        <begin position="477"/>
        <end position="508"/>
    </location>
</feature>
<keyword evidence="6" id="KW-0443">Lipid metabolism</keyword>
<dbReference type="Gene3D" id="3.30.870.10">
    <property type="entry name" value="Endonuclease Chain A"/>
    <property type="match status" value="2"/>
</dbReference>
<comment type="caution">
    <text evidence="9">The sequence shown here is derived from an EMBL/GenBank/DDBJ whole genome shotgun (WGS) entry which is preliminary data.</text>
</comment>
<evidence type="ECO:0000259" key="8">
    <source>
        <dbReference type="PROSITE" id="PS50035"/>
    </source>
</evidence>
<dbReference type="PANTHER" id="PTHR43856">
    <property type="entry name" value="CARDIOLIPIN HYDROLASE"/>
    <property type="match status" value="1"/>
</dbReference>
<keyword evidence="10" id="KW-1185">Reference proteome</keyword>
<evidence type="ECO:0000256" key="3">
    <source>
        <dbReference type="ARBA" id="ARBA00012027"/>
    </source>
</evidence>
<gene>
    <name evidence="9" type="ORF">PQR63_15555</name>
</gene>
<evidence type="ECO:0000256" key="7">
    <source>
        <dbReference type="SAM" id="MobiDB-lite"/>
    </source>
</evidence>
<sequence length="593" mass="64740">MQNAVAFADNDVVVIAWSYGRKLPGCMGFAVYRIDAKGKETALPSMAVFPGTRRLPAQTTAQFPIQKFYWKDPYARLIAGKESRTFRYKIVPLEGKPGSLTPMRVGFAISNEVTLSPQVAPDLQAYFNRGLISTQRVSRAMDGHPDKESLLNMVAQPGNAMRKSLAGDMIAALLDFVARAGKGKGGKLYAALYELGDDELISALEKAGKKLHLILSNPKASDQQSASGITDGNDASRKRLGKTAGTLIDRMVASNHIAHNKFLVYADAKGKPQAVLFGSTNWTSTGLCTQTNNTIVSDDTALAKRYLDYWNQLAADTEAAGDNAKALQGAKLRAWDAKPKVITQADSSTVTSWFSPNTPKARGRSRTNEARPPDMEELAALIAGAQHAVLFLAFYPGMPSIVNWVAEAQKSNKELFVRGCVTNPSTAAGFLYELQGVEQPKHKKGDPPGKQDPRVISAKALTSMVPSGWQKEILSAGFAVTHDKIVVIDPFSDNCVVVTGSHNLGYKASYDNDDNLAIFKGQQALAQAYATHVLDIYDHFSWRWMVQEKGQKAADTMLSVKPDEWQSKYFGDKGEIRSAQLRFWLGAVPVTRQ</sequence>